<gene>
    <name evidence="2" type="ORF">OH76DRAFT_1402958</name>
</gene>
<proteinExistence type="predicted"/>
<feature type="compositionally biased region" description="Polar residues" evidence="1">
    <location>
        <begin position="203"/>
        <end position="223"/>
    </location>
</feature>
<organism evidence="2 3">
    <name type="scientific">Lentinus brumalis</name>
    <dbReference type="NCBI Taxonomy" id="2498619"/>
    <lineage>
        <taxon>Eukaryota</taxon>
        <taxon>Fungi</taxon>
        <taxon>Dikarya</taxon>
        <taxon>Basidiomycota</taxon>
        <taxon>Agaricomycotina</taxon>
        <taxon>Agaricomycetes</taxon>
        <taxon>Polyporales</taxon>
        <taxon>Polyporaceae</taxon>
        <taxon>Lentinus</taxon>
    </lineage>
</organism>
<evidence type="ECO:0000256" key="1">
    <source>
        <dbReference type="SAM" id="MobiDB-lite"/>
    </source>
</evidence>
<evidence type="ECO:0000313" key="3">
    <source>
        <dbReference type="Proteomes" id="UP000256964"/>
    </source>
</evidence>
<accession>A0A371DC19</accession>
<feature type="region of interest" description="Disordered" evidence="1">
    <location>
        <begin position="77"/>
        <end position="96"/>
    </location>
</feature>
<name>A0A371DC19_9APHY</name>
<feature type="compositionally biased region" description="Basic and acidic residues" evidence="1">
    <location>
        <begin position="342"/>
        <end position="357"/>
    </location>
</feature>
<dbReference type="EMBL" id="KZ857401">
    <property type="protein sequence ID" value="RDX50095.1"/>
    <property type="molecule type" value="Genomic_DNA"/>
</dbReference>
<protein>
    <submittedName>
        <fullName evidence="2">Uncharacterized protein</fullName>
    </submittedName>
</protein>
<dbReference type="OrthoDB" id="10593369at2759"/>
<keyword evidence="3" id="KW-1185">Reference proteome</keyword>
<dbReference type="AlphaFoldDB" id="A0A371DC19"/>
<feature type="compositionally biased region" description="Low complexity" evidence="1">
    <location>
        <begin position="190"/>
        <end position="202"/>
    </location>
</feature>
<sequence>MNTCITSQACCYLATLAPATTVVPGRSSNCCPARNVLILPISPRPPNQLPHNPPIMANGAEEFRDYVDVTQCLPDEELQGNLPDREGGPASSQDNDYQVQAMTPTYFDLYQGRDVPSLHQIFPGFPAPSTYPPSSALDIPMPLSLGNTSLDGVLFDGLVHMTDASSSDSAEGPPVKHISPLMLSLPMAPATSSSETETTATSQVKLRNNTSRGAKRSGSSTESTSDRGPKRMRTTVDCPSASTAADLARVEEAPAEGLGLSAQDSRSIFSTAGHNGSDGGAVALGFIEEAETEKLRWDSQDKTLLSPHPSAARRQSSSNRHKSARHEDDDEYFPPQSAKRMTNRDRPPPRKKQEPAPRKGKQLSRAKGKVTRCPVPKCPSSFCRADDLERHLRSVKKPDHLDVQLYCTHPVHRDTPEKQSRMDTLFRHLQDGRCMGAKELHDLAMYDEEAKLSDLATRKYGKWVLHCRNDQRYTLLKMFKESTDVQTLEAQLAESAEIIFRCQCCEAARPIWASDGMDNFGYWDWDEDSQALQRRNTPFQ</sequence>
<reference evidence="2 3" key="1">
    <citation type="journal article" date="2018" name="Biotechnol. Biofuels">
        <title>Integrative visual omics of the white-rot fungus Polyporus brumalis exposes the biotechnological potential of its oxidative enzymes for delignifying raw plant biomass.</title>
        <authorList>
            <person name="Miyauchi S."/>
            <person name="Rancon A."/>
            <person name="Drula E."/>
            <person name="Hage H."/>
            <person name="Chaduli D."/>
            <person name="Favel A."/>
            <person name="Grisel S."/>
            <person name="Henrissat B."/>
            <person name="Herpoel-Gimbert I."/>
            <person name="Ruiz-Duenas F.J."/>
            <person name="Chevret D."/>
            <person name="Hainaut M."/>
            <person name="Lin J."/>
            <person name="Wang M."/>
            <person name="Pangilinan J."/>
            <person name="Lipzen A."/>
            <person name="Lesage-Meessen L."/>
            <person name="Navarro D."/>
            <person name="Riley R."/>
            <person name="Grigoriev I.V."/>
            <person name="Zhou S."/>
            <person name="Raouche S."/>
            <person name="Rosso M.N."/>
        </authorList>
    </citation>
    <scope>NUCLEOTIDE SEQUENCE [LARGE SCALE GENOMIC DNA]</scope>
    <source>
        <strain evidence="2 3">BRFM 1820</strain>
    </source>
</reference>
<feature type="compositionally biased region" description="Basic residues" evidence="1">
    <location>
        <begin position="358"/>
        <end position="370"/>
    </location>
</feature>
<evidence type="ECO:0000313" key="2">
    <source>
        <dbReference type="EMBL" id="RDX50095.1"/>
    </source>
</evidence>
<dbReference type="Proteomes" id="UP000256964">
    <property type="component" value="Unassembled WGS sequence"/>
</dbReference>
<feature type="region of interest" description="Disordered" evidence="1">
    <location>
        <begin position="188"/>
        <end position="243"/>
    </location>
</feature>
<feature type="region of interest" description="Disordered" evidence="1">
    <location>
        <begin position="297"/>
        <end position="372"/>
    </location>
</feature>